<evidence type="ECO:0000313" key="2">
    <source>
        <dbReference type="Proteomes" id="UP000292958"/>
    </source>
</evidence>
<accession>A0A4Q7Z0W2</accession>
<keyword evidence="2" id="KW-1185">Reference proteome</keyword>
<reference evidence="1 2" key="1">
    <citation type="submission" date="2019-02" db="EMBL/GenBank/DDBJ databases">
        <title>Genomic Encyclopedia of Archaeal and Bacterial Type Strains, Phase II (KMG-II): from individual species to whole genera.</title>
        <authorList>
            <person name="Goeker M."/>
        </authorList>
    </citation>
    <scope>NUCLEOTIDE SEQUENCE [LARGE SCALE GENOMIC DNA]</scope>
    <source>
        <strain evidence="1 2">DSM 18101</strain>
    </source>
</reference>
<comment type="caution">
    <text evidence="1">The sequence shown here is derived from an EMBL/GenBank/DDBJ whole genome shotgun (WGS) entry which is preliminary data.</text>
</comment>
<dbReference type="OrthoDB" id="1489454at2"/>
<organism evidence="1 2">
    <name type="scientific">Edaphobacter modestus</name>
    <dbReference type="NCBI Taxonomy" id="388466"/>
    <lineage>
        <taxon>Bacteria</taxon>
        <taxon>Pseudomonadati</taxon>
        <taxon>Acidobacteriota</taxon>
        <taxon>Terriglobia</taxon>
        <taxon>Terriglobales</taxon>
        <taxon>Acidobacteriaceae</taxon>
        <taxon>Edaphobacter</taxon>
    </lineage>
</organism>
<dbReference type="RefSeq" id="WP_130421438.1">
    <property type="nucleotide sequence ID" value="NZ_SHKW01000001.1"/>
</dbReference>
<dbReference type="AlphaFoldDB" id="A0A4Q7Z0W2"/>
<gene>
    <name evidence="1" type="ORF">BDD14_4749</name>
</gene>
<proteinExistence type="predicted"/>
<dbReference type="Proteomes" id="UP000292958">
    <property type="component" value="Unassembled WGS sequence"/>
</dbReference>
<sequence length="363" mass="40308">MSWWDLWDKKSSDYIYAEIPGNKTRSGLDHTALVPKAGYVRIFLKTWRIDNIREGWSEFYGAVHGYISVPRFGGGSVDVSMFTSPNQLQNADPKHANRIISLNYPLFGPVPYMGGDLNVKIGLFSIKSADLSGPFLDMLSTVATAAGQGAYVAAVKPFIDTLKKGIEAVTDTDQDTRLEIGLVKTYDAPTTGYFVVIRADASTVDKSKFRVDNDDQLVDDSTGMPIRDYPYFVFTIEYNAEHQTWYEVADLQQAYSELSVTINDDNATASIIQSAYLRFRKKVKQSPDLIPDDTNRVLEEIRTKIADVTGVTVSYTLPASMAAVTKKSLTAPVRPASKKPLLRKRGKMPALKSLKIYSKVSKA</sequence>
<dbReference type="EMBL" id="SHKW01000001">
    <property type="protein sequence ID" value="RZU43119.1"/>
    <property type="molecule type" value="Genomic_DNA"/>
</dbReference>
<evidence type="ECO:0000313" key="1">
    <source>
        <dbReference type="EMBL" id="RZU43119.1"/>
    </source>
</evidence>
<name>A0A4Q7Z0W2_9BACT</name>
<protein>
    <submittedName>
        <fullName evidence="1">Uncharacterized protein</fullName>
    </submittedName>
</protein>